<dbReference type="RefSeq" id="WP_098469485.1">
    <property type="nucleotide sequence ID" value="NZ_PDJD01000001.1"/>
</dbReference>
<evidence type="ECO:0000259" key="1">
    <source>
        <dbReference type="Pfam" id="PF13472"/>
    </source>
</evidence>
<dbReference type="SUPFAM" id="SSF52266">
    <property type="entry name" value="SGNH hydrolase"/>
    <property type="match status" value="1"/>
</dbReference>
<dbReference type="EMBL" id="PDJD01000001">
    <property type="protein sequence ID" value="PFG20528.1"/>
    <property type="molecule type" value="Genomic_DNA"/>
</dbReference>
<feature type="domain" description="SGNH hydrolase-type esterase" evidence="1">
    <location>
        <begin position="11"/>
        <end position="211"/>
    </location>
</feature>
<dbReference type="PANTHER" id="PTHR43784:SF2">
    <property type="entry name" value="GDSL-LIKE LIPASE_ACYLHYDROLASE, PUTATIVE (AFU_ORTHOLOGUE AFUA_2G00820)-RELATED"/>
    <property type="match status" value="1"/>
</dbReference>
<dbReference type="Gene3D" id="3.40.50.1110">
    <property type="entry name" value="SGNH hydrolase"/>
    <property type="match status" value="1"/>
</dbReference>
<reference evidence="2 3" key="1">
    <citation type="submission" date="2017-10" db="EMBL/GenBank/DDBJ databases">
        <title>Sequencing the genomes of 1000 actinobacteria strains.</title>
        <authorList>
            <person name="Klenk H.-P."/>
        </authorList>
    </citation>
    <scope>NUCLEOTIDE SEQUENCE [LARGE SCALE GENOMIC DNA]</scope>
    <source>
        <strain evidence="2 3">DSM 21801</strain>
    </source>
</reference>
<evidence type="ECO:0000313" key="2">
    <source>
        <dbReference type="EMBL" id="PFG20528.1"/>
    </source>
</evidence>
<dbReference type="InterPro" id="IPR013830">
    <property type="entry name" value="SGNH_hydro"/>
</dbReference>
<dbReference type="InterPro" id="IPR053140">
    <property type="entry name" value="GDSL_Rv0518-like"/>
</dbReference>
<proteinExistence type="predicted"/>
<dbReference type="AlphaFoldDB" id="A0A2A9D1E2"/>
<comment type="caution">
    <text evidence="2">The sequence shown here is derived from an EMBL/GenBank/DDBJ whole genome shotgun (WGS) entry which is preliminary data.</text>
</comment>
<dbReference type="PANTHER" id="PTHR43784">
    <property type="entry name" value="GDSL-LIKE LIPASE/ACYLHYDROLASE, PUTATIVE (AFU_ORTHOLOGUE AFUA_2G00820)-RELATED"/>
    <property type="match status" value="1"/>
</dbReference>
<evidence type="ECO:0000313" key="3">
    <source>
        <dbReference type="Proteomes" id="UP000224915"/>
    </source>
</evidence>
<accession>A0A2A9D1E2</accession>
<dbReference type="InterPro" id="IPR036514">
    <property type="entry name" value="SGNH_hydro_sf"/>
</dbReference>
<dbReference type="CDD" id="cd01832">
    <property type="entry name" value="SGNH_hydrolase_like_1"/>
    <property type="match status" value="1"/>
</dbReference>
<name>A0A2A9D1E2_9MICO</name>
<organism evidence="2 3">
    <name type="scientific">Serinibacter salmoneus</name>
    <dbReference type="NCBI Taxonomy" id="556530"/>
    <lineage>
        <taxon>Bacteria</taxon>
        <taxon>Bacillati</taxon>
        <taxon>Actinomycetota</taxon>
        <taxon>Actinomycetes</taxon>
        <taxon>Micrococcales</taxon>
        <taxon>Beutenbergiaceae</taxon>
        <taxon>Serinibacter</taxon>
    </lineage>
</organism>
<sequence length="286" mass="31431">MHEVRWSSYLALGDSFTEGLWDVLDDDGSPSVELAAWAAVNSQTPQAHSFHLRGWADLLAGHLAQARGAQGDGGLRYANLAVRGWQLGQIIDEQVPQALAMKPDLVSLVGGGNDILRPAVDIDTVADRLEEAVATLRGAGIDVLLATGIDAKGSTLISTTRSKVGIFNSHIWSMARRHGAMVLDVWGMRSLRDSRMWSSDRIHLLADGHRRVAQAALVALGLEPEDHAWDDVETPLTPLGTRQRLTADAEWLREHAGPWAARRLRRAVPHDLRRAKQPDWLELDAR</sequence>
<dbReference type="Proteomes" id="UP000224915">
    <property type="component" value="Unassembled WGS sequence"/>
</dbReference>
<dbReference type="OrthoDB" id="3465773at2"/>
<keyword evidence="3" id="KW-1185">Reference proteome</keyword>
<dbReference type="Pfam" id="PF13472">
    <property type="entry name" value="Lipase_GDSL_2"/>
    <property type="match status" value="1"/>
</dbReference>
<protein>
    <submittedName>
        <fullName evidence="2">Lysophospholipase L1-like esterase</fullName>
    </submittedName>
</protein>
<gene>
    <name evidence="2" type="ORF">ATL40_2131</name>
</gene>